<dbReference type="GeneID" id="8247226"/>
<dbReference type="AlphaFoldDB" id="C1EDH8"/>
<dbReference type="Proteomes" id="UP000002009">
    <property type="component" value="Chromosome 11"/>
</dbReference>
<dbReference type="OMA" id="PESWHAS"/>
<dbReference type="InParanoid" id="C1EDH8"/>
<organism evidence="2 3">
    <name type="scientific">Micromonas commoda (strain RCC299 / NOUM17 / CCMP2709)</name>
    <name type="common">Picoplanktonic green alga</name>
    <dbReference type="NCBI Taxonomy" id="296587"/>
    <lineage>
        <taxon>Eukaryota</taxon>
        <taxon>Viridiplantae</taxon>
        <taxon>Chlorophyta</taxon>
        <taxon>Mamiellophyceae</taxon>
        <taxon>Mamiellales</taxon>
        <taxon>Mamiellaceae</taxon>
        <taxon>Micromonas</taxon>
    </lineage>
</organism>
<dbReference type="KEGG" id="mis:MICPUN_62276"/>
<reference evidence="2 3" key="1">
    <citation type="journal article" date="2009" name="Science">
        <title>Green evolution and dynamic adaptations revealed by genomes of the marine picoeukaryotes Micromonas.</title>
        <authorList>
            <person name="Worden A.Z."/>
            <person name="Lee J.H."/>
            <person name="Mock T."/>
            <person name="Rouze P."/>
            <person name="Simmons M.P."/>
            <person name="Aerts A.L."/>
            <person name="Allen A.E."/>
            <person name="Cuvelier M.L."/>
            <person name="Derelle E."/>
            <person name="Everett M.V."/>
            <person name="Foulon E."/>
            <person name="Grimwood J."/>
            <person name="Gundlach H."/>
            <person name="Henrissat B."/>
            <person name="Napoli C."/>
            <person name="McDonald S.M."/>
            <person name="Parker M.S."/>
            <person name="Rombauts S."/>
            <person name="Salamov A."/>
            <person name="Von Dassow P."/>
            <person name="Badger J.H."/>
            <person name="Coutinho P.M."/>
            <person name="Demir E."/>
            <person name="Dubchak I."/>
            <person name="Gentemann C."/>
            <person name="Eikrem W."/>
            <person name="Gready J.E."/>
            <person name="John U."/>
            <person name="Lanier W."/>
            <person name="Lindquist E.A."/>
            <person name="Lucas S."/>
            <person name="Mayer K.F."/>
            <person name="Moreau H."/>
            <person name="Not F."/>
            <person name="Otillar R."/>
            <person name="Panaud O."/>
            <person name="Pangilinan J."/>
            <person name="Paulsen I."/>
            <person name="Piegu B."/>
            <person name="Poliakov A."/>
            <person name="Robbens S."/>
            <person name="Schmutz J."/>
            <person name="Toulza E."/>
            <person name="Wyss T."/>
            <person name="Zelensky A."/>
            <person name="Zhou K."/>
            <person name="Armbrust E.V."/>
            <person name="Bhattacharya D."/>
            <person name="Goodenough U.W."/>
            <person name="Van de Peer Y."/>
            <person name="Grigoriev I.V."/>
        </authorList>
    </citation>
    <scope>NUCLEOTIDE SEQUENCE [LARGE SCALE GENOMIC DNA]</scope>
    <source>
        <strain evidence="3">RCC299 / NOUM17</strain>
    </source>
</reference>
<feature type="compositionally biased region" description="Basic and acidic residues" evidence="1">
    <location>
        <begin position="114"/>
        <end position="123"/>
    </location>
</feature>
<feature type="region of interest" description="Disordered" evidence="1">
    <location>
        <begin position="1"/>
        <end position="151"/>
    </location>
</feature>
<dbReference type="EMBL" id="CP001330">
    <property type="protein sequence ID" value="ACO66364.1"/>
    <property type="molecule type" value="Genomic_DNA"/>
</dbReference>
<sequence>MAPEEYSRSSIYSLATGQGSDERASRGSEVIRSALPSPISHMEQAAVGRRLPIPQVDADRHPFLDGDDAYHPAVRPSVTKKTPQSFHMESAPDEWRPSIAPMPPTSANAAGVTDARRSYKAAHELGSQLAHPENIPEDDKEFDPDARRHKTWTPHSHMLTVGRVPYGGKTKDTRASVFPTQDDPEEADCFGRAKSLHGKPSGKARPAGPTQHEATHFSFVAEGTTLVDDDPGAANDSTTYSPDAYRRQKGAHAKYAWADNNRPATANPNFLIADRPEKPLGLGNMRGRGGITPHPDSMSIEKGTSIVGSEWGAPVDVTTEPVTLNPKGSPAKGVRYHDPWGHSVESEGVIAYKHSRGAGALTPKTDDYRLVDPRAEEREKHEAAIMEATARRTEELMVDMKGMCQNDAVLAANRERARGSSGVLGGYLYEVRPPKVTLPPTDPNSVAAALVRDR</sequence>
<evidence type="ECO:0000313" key="3">
    <source>
        <dbReference type="Proteomes" id="UP000002009"/>
    </source>
</evidence>
<dbReference type="RefSeq" id="XP_002505106.1">
    <property type="nucleotide sequence ID" value="XM_002505060.1"/>
</dbReference>
<accession>C1EDH8</accession>
<feature type="compositionally biased region" description="Basic and acidic residues" evidence="1">
    <location>
        <begin position="57"/>
        <end position="70"/>
    </location>
</feature>
<protein>
    <submittedName>
        <fullName evidence="2">Uncharacterized protein</fullName>
    </submittedName>
</protein>
<evidence type="ECO:0000313" key="2">
    <source>
        <dbReference type="EMBL" id="ACO66364.1"/>
    </source>
</evidence>
<gene>
    <name evidence="2" type="ORF">MICPUN_62276</name>
</gene>
<name>C1EDH8_MICCC</name>
<evidence type="ECO:0000256" key="1">
    <source>
        <dbReference type="SAM" id="MobiDB-lite"/>
    </source>
</evidence>
<proteinExistence type="predicted"/>
<feature type="compositionally biased region" description="Polar residues" evidence="1">
    <location>
        <begin position="8"/>
        <end position="19"/>
    </location>
</feature>
<keyword evidence="3" id="KW-1185">Reference proteome</keyword>
<dbReference type="OrthoDB" id="10650511at2759"/>